<dbReference type="Proteomes" id="UP001055439">
    <property type="component" value="Chromosome 6"/>
</dbReference>
<reference evidence="2" key="1">
    <citation type="submission" date="2022-05" db="EMBL/GenBank/DDBJ databases">
        <title>The Musa troglodytarum L. genome provides insights into the mechanism of non-climacteric behaviour and enrichment of carotenoids.</title>
        <authorList>
            <person name="Wang J."/>
        </authorList>
    </citation>
    <scope>NUCLEOTIDE SEQUENCE</scope>
    <source>
        <tissue evidence="2">Leaf</tissue>
    </source>
</reference>
<organism evidence="2 3">
    <name type="scientific">Musa troglodytarum</name>
    <name type="common">fe'i banana</name>
    <dbReference type="NCBI Taxonomy" id="320322"/>
    <lineage>
        <taxon>Eukaryota</taxon>
        <taxon>Viridiplantae</taxon>
        <taxon>Streptophyta</taxon>
        <taxon>Embryophyta</taxon>
        <taxon>Tracheophyta</taxon>
        <taxon>Spermatophyta</taxon>
        <taxon>Magnoliopsida</taxon>
        <taxon>Liliopsida</taxon>
        <taxon>Zingiberales</taxon>
        <taxon>Musaceae</taxon>
        <taxon>Musa</taxon>
    </lineage>
</organism>
<dbReference type="Gene3D" id="3.90.226.10">
    <property type="entry name" value="2-enoyl-CoA Hydratase, Chain A, domain 1"/>
    <property type="match status" value="1"/>
</dbReference>
<dbReference type="AlphaFoldDB" id="A0A9E7GA57"/>
<dbReference type="InterPro" id="IPR005151">
    <property type="entry name" value="Tail-specific_protease"/>
</dbReference>
<name>A0A9E7GA57_9LILI</name>
<dbReference type="GO" id="GO:0004175">
    <property type="term" value="F:endopeptidase activity"/>
    <property type="evidence" value="ECO:0007669"/>
    <property type="project" value="TreeGrafter"/>
</dbReference>
<dbReference type="EMBL" id="CP097508">
    <property type="protein sequence ID" value="URE08274.1"/>
    <property type="molecule type" value="Genomic_DNA"/>
</dbReference>
<protein>
    <submittedName>
        <fullName evidence="2">TSPc</fullName>
    </submittedName>
</protein>
<gene>
    <name evidence="2" type="ORF">MUK42_37744</name>
</gene>
<evidence type="ECO:0000313" key="3">
    <source>
        <dbReference type="Proteomes" id="UP001055439"/>
    </source>
</evidence>
<dbReference type="SUPFAM" id="SSF52096">
    <property type="entry name" value="ClpP/crotonase"/>
    <property type="match status" value="1"/>
</dbReference>
<dbReference type="GO" id="GO:0006508">
    <property type="term" value="P:proteolysis"/>
    <property type="evidence" value="ECO:0007669"/>
    <property type="project" value="InterPro"/>
</dbReference>
<evidence type="ECO:0000313" key="2">
    <source>
        <dbReference type="EMBL" id="URE08274.1"/>
    </source>
</evidence>
<dbReference type="OrthoDB" id="43580at2759"/>
<dbReference type="InterPro" id="IPR036034">
    <property type="entry name" value="PDZ_sf"/>
</dbReference>
<sequence>MNFLTAPKPELGLRRLASAPLSKLPGRSPRRFPVRQRFRNGTNLRALPRKESELRCEADGSDRTSNRVLEKAASGFAAAAAAAAVMAVCGCDAPALAESLTVAFPVNTVQRTLVEAWGLIRETFIDPTFNHQGENLAGLDSEAAARKLRGRVGTTVRVKLHSGGAESGIGNGLREVQLPREVIKLSPISSTIISHISIDGHELKTGYVRLSAFSQNAAAEMENVILEMEDQGVQSYILDLRNNPGGLVKAGLDVAQMWLDDDETLVNTIEMWKGDANRYNQSRCKNVEVRCKPKHNPIPSQKHYSTYRYLKLKYITLSIAL</sequence>
<accession>A0A9E7GA57</accession>
<dbReference type="Pfam" id="PF03572">
    <property type="entry name" value="Peptidase_S41"/>
    <property type="match status" value="1"/>
</dbReference>
<dbReference type="GO" id="GO:0008236">
    <property type="term" value="F:serine-type peptidase activity"/>
    <property type="evidence" value="ECO:0007669"/>
    <property type="project" value="InterPro"/>
</dbReference>
<dbReference type="PANTHER" id="PTHR32060">
    <property type="entry name" value="TAIL-SPECIFIC PROTEASE"/>
    <property type="match status" value="1"/>
</dbReference>
<proteinExistence type="predicted"/>
<keyword evidence="3" id="KW-1185">Reference proteome</keyword>
<dbReference type="Gene3D" id="2.30.42.10">
    <property type="match status" value="1"/>
</dbReference>
<dbReference type="InterPro" id="IPR029045">
    <property type="entry name" value="ClpP/crotonase-like_dom_sf"/>
</dbReference>
<dbReference type="SMART" id="SM00245">
    <property type="entry name" value="TSPc"/>
    <property type="match status" value="1"/>
</dbReference>
<feature type="domain" description="Tail specific protease" evidence="1">
    <location>
        <begin position="171"/>
        <end position="321"/>
    </location>
</feature>
<dbReference type="PANTHER" id="PTHR32060:SF22">
    <property type="entry name" value="CARBOXYL-TERMINAL-PROCESSING PEPTIDASE 3, CHLOROPLASTIC"/>
    <property type="match status" value="1"/>
</dbReference>
<evidence type="ECO:0000259" key="1">
    <source>
        <dbReference type="SMART" id="SM00245"/>
    </source>
</evidence>